<dbReference type="GO" id="GO:0005096">
    <property type="term" value="F:GTPase activator activity"/>
    <property type="evidence" value="ECO:0007669"/>
    <property type="project" value="UniProtKB-KW"/>
</dbReference>
<dbReference type="CDD" id="cd04519">
    <property type="entry name" value="RasGAP"/>
    <property type="match status" value="1"/>
</dbReference>
<evidence type="ECO:0000313" key="8">
    <source>
        <dbReference type="EnsemblMetazoa" id="OVOC1243.1"/>
    </source>
</evidence>
<dbReference type="CDD" id="cd00173">
    <property type="entry name" value="SH2"/>
    <property type="match status" value="1"/>
</dbReference>
<dbReference type="InterPro" id="IPR036028">
    <property type="entry name" value="SH3-like_dom_sf"/>
</dbReference>
<evidence type="ECO:0000256" key="5">
    <source>
        <dbReference type="PROSITE-ProRule" id="PRU00192"/>
    </source>
</evidence>
<dbReference type="Gene3D" id="2.30.29.30">
    <property type="entry name" value="Pleckstrin-homology domain (PH domain)/Phosphotyrosine-binding domain (PTB)"/>
    <property type="match status" value="1"/>
</dbReference>
<dbReference type="InterPro" id="IPR001452">
    <property type="entry name" value="SH3_domain"/>
</dbReference>
<name>A0A8R1XPA5_ONCVO</name>
<dbReference type="Gene3D" id="1.10.506.10">
    <property type="entry name" value="GTPase Activation - p120gap, domain 1"/>
    <property type="match status" value="1"/>
</dbReference>
<evidence type="ECO:0000313" key="9">
    <source>
        <dbReference type="Proteomes" id="UP000024404"/>
    </source>
</evidence>
<evidence type="ECO:0000256" key="3">
    <source>
        <dbReference type="ARBA" id="ARBA00022999"/>
    </source>
</evidence>
<dbReference type="SUPFAM" id="SSF50729">
    <property type="entry name" value="PH domain-like"/>
    <property type="match status" value="1"/>
</dbReference>
<proteinExistence type="predicted"/>
<dbReference type="PROSITE" id="PS50001">
    <property type="entry name" value="SH2"/>
    <property type="match status" value="2"/>
</dbReference>
<dbReference type="InterPro" id="IPR000980">
    <property type="entry name" value="SH2"/>
</dbReference>
<dbReference type="EnsemblMetazoa" id="OVOC1243.1">
    <property type="protein sequence ID" value="OVOC1243.1"/>
    <property type="gene ID" value="WBGene00238052"/>
</dbReference>
<dbReference type="GO" id="GO:0016477">
    <property type="term" value="P:cell migration"/>
    <property type="evidence" value="ECO:0007669"/>
    <property type="project" value="TreeGrafter"/>
</dbReference>
<dbReference type="GO" id="GO:0035591">
    <property type="term" value="F:signaling adaptor activity"/>
    <property type="evidence" value="ECO:0007669"/>
    <property type="project" value="TreeGrafter"/>
</dbReference>
<dbReference type="InterPro" id="IPR036860">
    <property type="entry name" value="SH2_dom_sf"/>
</dbReference>
<evidence type="ECO:0000256" key="4">
    <source>
        <dbReference type="PROSITE-ProRule" id="PRU00191"/>
    </source>
</evidence>
<dbReference type="OMA" id="KMGSYLV"/>
<dbReference type="Pfam" id="PF00018">
    <property type="entry name" value="SH3_1"/>
    <property type="match status" value="1"/>
</dbReference>
<feature type="domain" description="SH2" evidence="6">
    <location>
        <begin position="207"/>
        <end position="295"/>
    </location>
</feature>
<evidence type="ECO:0000259" key="6">
    <source>
        <dbReference type="PROSITE" id="PS50001"/>
    </source>
</evidence>
<protein>
    <recommendedName>
        <fullName evidence="10">SH2 domain-containing protein</fullName>
    </recommendedName>
</protein>
<dbReference type="GO" id="GO:0030971">
    <property type="term" value="F:receptor tyrosine kinase binding"/>
    <property type="evidence" value="ECO:0007669"/>
    <property type="project" value="TreeGrafter"/>
</dbReference>
<dbReference type="InterPro" id="IPR001849">
    <property type="entry name" value="PH_domain"/>
</dbReference>
<sequence length="827" mass="94745">MSDRVDKGMEEKQQVQEYESRLRAEVEERSTTSLDSVDCFHGFITEEEAEYRLRECKIDGALILHAEQNSVKPKFHLSWLPSTNNSVKHFSIDRVCGEYFLSGRSFTTLSDLIQAFISEKKTTVLPLQPPSPVKLINRQRIAVLPFRAMPDTDEISFCEGDLLTEIQRVDNEWAWARLEKNGKSGLVAVQLTVPLNDKSVKPEELPYFHDEPINVLTQRLIQYGVGCYLLRHSIVQSNSYTLMVNTGAHIEKFQIKRTSDGDFEIGGRIFATIPDIIERYSEKEICEGFHLMRAVLASTFERDLSGKNVDKKFQNLITGSFYPQTILASYAYRKCKEDRWKRCYVKLNDSDGSQLYVFDHEKRTKPKVVLDLSFCFVYKIPEGSFDRANCLLIAPNGLDVYPSVVHLSFQNEGIYLNWLNMLRLRCFGYQHSPSPFAVIPAVQDYFFRTTTIIYLNLISFRYIPPGPCSLELQLCSHNPDKDADANRHELIRTRTFKDHLQKNISPLYVLDDGKELCMEDNFEGFMFRAVRHRIVLLPEEQYASFFVLLTTRSFILSTWIGSVLDIFNRKYFARLLLSVLLPNYDLLMSFVEVIVREQIGHETAGTIFRCDSFCTCCISTVLRMISKNLVTEELANLLTGGPPKQELEIMNALKNLSEHLPLLFRAILSHIIKTTKAHFNNSEHIARRVASVFFILRLVNPILTLRSNGSAEQFRQLPKTIQSLANQASSVDYCPENSTRSVRLMADLLDAVALSPPVRFFFYSLVETKVESTENPFCGYSKINQLALLAFQVEQVLEQQDSASCPLPEAYTVISLLKKHADKYLSC</sequence>
<dbReference type="GO" id="GO:0005737">
    <property type="term" value="C:cytoplasm"/>
    <property type="evidence" value="ECO:0007669"/>
    <property type="project" value="TreeGrafter"/>
</dbReference>
<dbReference type="SMART" id="SM00326">
    <property type="entry name" value="SH3"/>
    <property type="match status" value="1"/>
</dbReference>
<dbReference type="PANTHER" id="PTHR19969">
    <property type="entry name" value="SH2-SH3 ADAPTOR PROTEIN-RELATED"/>
    <property type="match status" value="1"/>
</dbReference>
<keyword evidence="3 4" id="KW-0727">SH2 domain</keyword>
<dbReference type="AlphaFoldDB" id="A0A8R1XPA5"/>
<reference evidence="9" key="1">
    <citation type="submission" date="2013-10" db="EMBL/GenBank/DDBJ databases">
        <title>Genome sequencing of Onchocerca volvulus.</title>
        <authorList>
            <person name="Cotton J."/>
            <person name="Tsai J."/>
            <person name="Stanley E."/>
            <person name="Tracey A."/>
            <person name="Holroyd N."/>
            <person name="Lustigman S."/>
            <person name="Berriman M."/>
        </authorList>
    </citation>
    <scope>NUCLEOTIDE SEQUENCE</scope>
</reference>
<dbReference type="InterPro" id="IPR011993">
    <property type="entry name" value="PH-like_dom_sf"/>
</dbReference>
<keyword evidence="9" id="KW-1185">Reference proteome</keyword>
<dbReference type="Proteomes" id="UP000024404">
    <property type="component" value="Unassembled WGS sequence"/>
</dbReference>
<keyword evidence="1 5" id="KW-0728">SH3 domain</keyword>
<dbReference type="SUPFAM" id="SSF48350">
    <property type="entry name" value="GTPase activation domain, GAP"/>
    <property type="match status" value="1"/>
</dbReference>
<dbReference type="PROSITE" id="PS50002">
    <property type="entry name" value="SH3"/>
    <property type="match status" value="1"/>
</dbReference>
<accession>A0A8R1XPA5</accession>
<dbReference type="InterPro" id="IPR051184">
    <property type="entry name" value="Tyrosine-phos_adapter"/>
</dbReference>
<dbReference type="EMBL" id="CMVM020000034">
    <property type="status" value="NOT_ANNOTATED_CDS"/>
    <property type="molecule type" value="Genomic_DNA"/>
</dbReference>
<feature type="domain" description="SH3" evidence="7">
    <location>
        <begin position="135"/>
        <end position="197"/>
    </location>
</feature>
<dbReference type="Gene3D" id="3.30.505.10">
    <property type="entry name" value="SH2 domain"/>
    <property type="match status" value="2"/>
</dbReference>
<reference evidence="8" key="2">
    <citation type="submission" date="2022-06" db="UniProtKB">
        <authorList>
            <consortium name="EnsemblMetazoa"/>
        </authorList>
    </citation>
    <scope>IDENTIFICATION</scope>
</reference>
<evidence type="ECO:0000256" key="2">
    <source>
        <dbReference type="ARBA" id="ARBA00022468"/>
    </source>
</evidence>
<organism evidence="8 9">
    <name type="scientific">Onchocerca volvulus</name>
    <dbReference type="NCBI Taxonomy" id="6282"/>
    <lineage>
        <taxon>Eukaryota</taxon>
        <taxon>Metazoa</taxon>
        <taxon>Ecdysozoa</taxon>
        <taxon>Nematoda</taxon>
        <taxon>Chromadorea</taxon>
        <taxon>Rhabditida</taxon>
        <taxon>Spirurina</taxon>
        <taxon>Spiruromorpha</taxon>
        <taxon>Filarioidea</taxon>
        <taxon>Onchocercidae</taxon>
        <taxon>Onchocerca</taxon>
    </lineage>
</organism>
<feature type="domain" description="SH2" evidence="6">
    <location>
        <begin position="39"/>
        <end position="131"/>
    </location>
</feature>
<keyword evidence="2" id="KW-0343">GTPase activation</keyword>
<dbReference type="GO" id="GO:0007167">
    <property type="term" value="P:enzyme-linked receptor protein signaling pathway"/>
    <property type="evidence" value="ECO:0007669"/>
    <property type="project" value="TreeGrafter"/>
</dbReference>
<evidence type="ECO:0008006" key="10">
    <source>
        <dbReference type="Google" id="ProtNLM"/>
    </source>
</evidence>
<evidence type="ECO:0000256" key="1">
    <source>
        <dbReference type="ARBA" id="ARBA00022443"/>
    </source>
</evidence>
<dbReference type="PANTHER" id="PTHR19969:SF19">
    <property type="entry name" value="SH2 DOMAIN-CONTAINING PROTEIN"/>
    <property type="match status" value="1"/>
</dbReference>
<dbReference type="SMART" id="SM00233">
    <property type="entry name" value="PH"/>
    <property type="match status" value="1"/>
</dbReference>
<dbReference type="SUPFAM" id="SSF55550">
    <property type="entry name" value="SH2 domain"/>
    <property type="match status" value="2"/>
</dbReference>
<dbReference type="SMART" id="SM00252">
    <property type="entry name" value="SH2"/>
    <property type="match status" value="2"/>
</dbReference>
<dbReference type="Gene3D" id="2.30.30.40">
    <property type="entry name" value="SH3 Domains"/>
    <property type="match status" value="1"/>
</dbReference>
<evidence type="ECO:0000259" key="7">
    <source>
        <dbReference type="PROSITE" id="PS50002"/>
    </source>
</evidence>
<dbReference type="Pfam" id="PF00017">
    <property type="entry name" value="SH2"/>
    <property type="match status" value="2"/>
</dbReference>
<dbReference type="InterPro" id="IPR008936">
    <property type="entry name" value="Rho_GTPase_activation_prot"/>
</dbReference>
<dbReference type="SUPFAM" id="SSF50044">
    <property type="entry name" value="SH3-domain"/>
    <property type="match status" value="1"/>
</dbReference>